<evidence type="ECO:0000313" key="1">
    <source>
        <dbReference type="EMBL" id="CAD8459876.1"/>
    </source>
</evidence>
<dbReference type="AlphaFoldDB" id="A0A7S0DNU2"/>
<name>A0A7S0DNU2_9EUKA</name>
<dbReference type="EMBL" id="HBEM01027644">
    <property type="protein sequence ID" value="CAD8459876.1"/>
    <property type="molecule type" value="Transcribed_RNA"/>
</dbReference>
<proteinExistence type="predicted"/>
<evidence type="ECO:0008006" key="2">
    <source>
        <dbReference type="Google" id="ProtNLM"/>
    </source>
</evidence>
<protein>
    <recommendedName>
        <fullName evidence="2">Tim44-like domain-containing protein</fullName>
    </recommendedName>
</protein>
<sequence length="294" mass="33621">MLRPPTKTMRFSLPRTKPSTVRLNHIVRGSQFPTRIFPFCHRTVGGSMGSRRFSSERKLSEWSLEEFQRFMGKLPDFGRYMDTSEVDDKASMMPGWKMGFTLWGLIPYAHGVDEFRIDLFEDGMAQAMKYLMSCYDKRDLEPLRAVTSKAVFSGLQTTESNRKKLEKEGNILLGVKVDKVIKVMIASSRLSFTPKNQLSFFTSLLLWAQSNPIFCFLVPNVSKETPGFVEVDVLVVNEEVQNVSAGEGRSEKERPLSKVAEVSRMMRVRREFGPGDMDNGWIITWIFPHLLVSP</sequence>
<accession>A0A7S0DNU2</accession>
<gene>
    <name evidence="1" type="ORF">LAMO00422_LOCUS18834</name>
</gene>
<organism evidence="1">
    <name type="scientific">Amorphochlora amoebiformis</name>
    <dbReference type="NCBI Taxonomy" id="1561963"/>
    <lineage>
        <taxon>Eukaryota</taxon>
        <taxon>Sar</taxon>
        <taxon>Rhizaria</taxon>
        <taxon>Cercozoa</taxon>
        <taxon>Chlorarachniophyceae</taxon>
        <taxon>Amorphochlora</taxon>
    </lineage>
</organism>
<reference evidence="1" key="1">
    <citation type="submission" date="2021-01" db="EMBL/GenBank/DDBJ databases">
        <authorList>
            <person name="Corre E."/>
            <person name="Pelletier E."/>
            <person name="Niang G."/>
            <person name="Scheremetjew M."/>
            <person name="Finn R."/>
            <person name="Kale V."/>
            <person name="Holt S."/>
            <person name="Cochrane G."/>
            <person name="Meng A."/>
            <person name="Brown T."/>
            <person name="Cohen L."/>
        </authorList>
    </citation>
    <scope>NUCLEOTIDE SEQUENCE</scope>
    <source>
        <strain evidence="1">CCMP2058</strain>
    </source>
</reference>